<reference evidence="1 2" key="1">
    <citation type="journal article" date="2013" name="PLoS Genet.">
        <title>The genome and development-dependent transcriptomes of Pyronema confluens: a window into fungal evolution.</title>
        <authorList>
            <person name="Traeger S."/>
            <person name="Altegoer F."/>
            <person name="Freitag M."/>
            <person name="Gabaldon T."/>
            <person name="Kempken F."/>
            <person name="Kumar A."/>
            <person name="Marcet-Houben M."/>
            <person name="Poggeler S."/>
            <person name="Stajich J.E."/>
            <person name="Nowrousian M."/>
        </authorList>
    </citation>
    <scope>NUCLEOTIDE SEQUENCE [LARGE SCALE GENOMIC DNA]</scope>
    <source>
        <strain evidence="2">CBS 100304</strain>
        <tissue evidence="1">Vegetative mycelium</tissue>
    </source>
</reference>
<dbReference type="EMBL" id="HF935218">
    <property type="protein sequence ID" value="CCX04834.1"/>
    <property type="molecule type" value="Genomic_DNA"/>
</dbReference>
<dbReference type="AlphaFoldDB" id="U4KYX1"/>
<evidence type="ECO:0000313" key="2">
    <source>
        <dbReference type="Proteomes" id="UP000018144"/>
    </source>
</evidence>
<dbReference type="Proteomes" id="UP000018144">
    <property type="component" value="Unassembled WGS sequence"/>
</dbReference>
<name>U4KYX1_PYROM</name>
<sequence length="66" mass="7533">MIVKNGIRRDKPQIRWILMIGRLRPTSKAIWYGIPGTRSSTLPRKILHKSFVSPSPGRDHGNIEPT</sequence>
<keyword evidence="2" id="KW-1185">Reference proteome</keyword>
<protein>
    <submittedName>
        <fullName evidence="1">Uncharacterized protein</fullName>
    </submittedName>
</protein>
<evidence type="ECO:0000313" key="1">
    <source>
        <dbReference type="EMBL" id="CCX04834.1"/>
    </source>
</evidence>
<organism evidence="1 2">
    <name type="scientific">Pyronema omphalodes (strain CBS 100304)</name>
    <name type="common">Pyronema confluens</name>
    <dbReference type="NCBI Taxonomy" id="1076935"/>
    <lineage>
        <taxon>Eukaryota</taxon>
        <taxon>Fungi</taxon>
        <taxon>Dikarya</taxon>
        <taxon>Ascomycota</taxon>
        <taxon>Pezizomycotina</taxon>
        <taxon>Pezizomycetes</taxon>
        <taxon>Pezizales</taxon>
        <taxon>Pyronemataceae</taxon>
        <taxon>Pyronema</taxon>
    </lineage>
</organism>
<gene>
    <name evidence="1" type="ORF">PCON_03816</name>
</gene>
<accession>U4KYX1</accession>
<proteinExistence type="predicted"/>